<feature type="transmembrane region" description="Helical" evidence="1">
    <location>
        <begin position="21"/>
        <end position="42"/>
    </location>
</feature>
<accession>A0AA37Q8G1</accession>
<proteinExistence type="predicted"/>
<reference evidence="2" key="1">
    <citation type="submission" date="2022-08" db="EMBL/GenBank/DDBJ databases">
        <title>Draft genome sequencing of Roseisolibacter agri AW1220.</title>
        <authorList>
            <person name="Tobiishi Y."/>
            <person name="Tonouchi A."/>
        </authorList>
    </citation>
    <scope>NUCLEOTIDE SEQUENCE</scope>
    <source>
        <strain evidence="2">AW1220</strain>
    </source>
</reference>
<evidence type="ECO:0000313" key="2">
    <source>
        <dbReference type="EMBL" id="GLC24246.1"/>
    </source>
</evidence>
<dbReference type="Proteomes" id="UP001161325">
    <property type="component" value="Unassembled WGS sequence"/>
</dbReference>
<evidence type="ECO:0000256" key="1">
    <source>
        <dbReference type="SAM" id="Phobius"/>
    </source>
</evidence>
<name>A0AA37Q8G1_9BACT</name>
<dbReference type="RefSeq" id="WP_284348694.1">
    <property type="nucleotide sequence ID" value="NZ_BRXS01000001.1"/>
</dbReference>
<keyword evidence="1" id="KW-0812">Transmembrane</keyword>
<keyword evidence="3" id="KW-1185">Reference proteome</keyword>
<keyword evidence="1" id="KW-0472">Membrane</keyword>
<protein>
    <submittedName>
        <fullName evidence="2">Uncharacterized protein</fullName>
    </submittedName>
</protein>
<dbReference type="SUPFAM" id="SSF159245">
    <property type="entry name" value="AttH-like"/>
    <property type="match status" value="1"/>
</dbReference>
<sequence length="504" mass="54117">MIALLALRNLVHRPWRSALLFLGYGLGVGVMVVLLAIGEALLAQASDEKLVGGGEITVLPEGLDVEVMKTGGLGGLFFSIPNARFVQGQLLAAPRLARDVRAVAPQIDGKLLYLRLRDGRELGVRAAGEVPSASAAVGAGADLGGGAWRDDDGDHRWAEPTPAELRHAIDRFHLPPANIARPDSWAEWHYFNVLSADRQRWAFVTLMVGGRIGQPDSAGTPRWGGQVLVTTHAQGAPARRFSARVGPADVRFSTADADLRVGTSSVRVLPDGRYAVRAEAVAEDGSGARVAVDLVVAPAPRAYFPGATLESGDFASGYAVAGLRADATGSLCVGGACERFDGAQSYHDHNWGTWQGVTWEWGAARAGAYTLLYGRVQPPDSLRSATPLFVYVVDSLGFRALFRPRTIRYEDARTVRVAGREVRVPARGWLEDVRGRDTLRLELLVEDAVATDTRIGLVERGEAEYARQLSRPYFVQMKGVARLSGRAGGAPIAGEGAGFFETYR</sequence>
<dbReference type="AlphaFoldDB" id="A0AA37Q8G1"/>
<gene>
    <name evidence="2" type="ORF">rosag_07590</name>
</gene>
<comment type="caution">
    <text evidence="2">The sequence shown here is derived from an EMBL/GenBank/DDBJ whole genome shotgun (WGS) entry which is preliminary data.</text>
</comment>
<keyword evidence="1" id="KW-1133">Transmembrane helix</keyword>
<dbReference type="InterPro" id="IPR023374">
    <property type="entry name" value="AttH-like_dom_sf"/>
</dbReference>
<dbReference type="Gene3D" id="2.40.370.10">
    <property type="entry name" value="AttH-like domain"/>
    <property type="match status" value="1"/>
</dbReference>
<organism evidence="2 3">
    <name type="scientific">Roseisolibacter agri</name>
    <dbReference type="NCBI Taxonomy" id="2014610"/>
    <lineage>
        <taxon>Bacteria</taxon>
        <taxon>Pseudomonadati</taxon>
        <taxon>Gemmatimonadota</taxon>
        <taxon>Gemmatimonadia</taxon>
        <taxon>Gemmatimonadales</taxon>
        <taxon>Gemmatimonadaceae</taxon>
        <taxon>Roseisolibacter</taxon>
    </lineage>
</organism>
<dbReference type="EMBL" id="BRXS01000001">
    <property type="protein sequence ID" value="GLC24246.1"/>
    <property type="molecule type" value="Genomic_DNA"/>
</dbReference>
<evidence type="ECO:0000313" key="3">
    <source>
        <dbReference type="Proteomes" id="UP001161325"/>
    </source>
</evidence>